<dbReference type="AlphaFoldDB" id="A0AAD5VA62"/>
<keyword evidence="11" id="KW-1185">Reference proteome</keyword>
<comment type="caution">
    <text evidence="10">The sequence shown here is derived from an EMBL/GenBank/DDBJ whole genome shotgun (WGS) entry which is preliminary data.</text>
</comment>
<evidence type="ECO:0000256" key="3">
    <source>
        <dbReference type="ARBA" id="ARBA00012759"/>
    </source>
</evidence>
<evidence type="ECO:0000256" key="8">
    <source>
        <dbReference type="PROSITE-ProRule" id="PRU01393"/>
    </source>
</evidence>
<dbReference type="GO" id="GO:0005737">
    <property type="term" value="C:cytoplasm"/>
    <property type="evidence" value="ECO:0007669"/>
    <property type="project" value="TreeGrafter"/>
</dbReference>
<dbReference type="PANTHER" id="PTHR10589">
    <property type="entry name" value="UBIQUITIN CARBOXYL-TERMINAL HYDROLASE"/>
    <property type="match status" value="1"/>
</dbReference>
<proteinExistence type="inferred from homology"/>
<dbReference type="InterPro" id="IPR038765">
    <property type="entry name" value="Papain-like_cys_pep_sf"/>
</dbReference>
<name>A0AAD5VA62_9APHY</name>
<evidence type="ECO:0000256" key="2">
    <source>
        <dbReference type="ARBA" id="ARBA00009326"/>
    </source>
</evidence>
<organism evidence="10 11">
    <name type="scientific">Meripilus lineatus</name>
    <dbReference type="NCBI Taxonomy" id="2056292"/>
    <lineage>
        <taxon>Eukaryota</taxon>
        <taxon>Fungi</taxon>
        <taxon>Dikarya</taxon>
        <taxon>Basidiomycota</taxon>
        <taxon>Agaricomycotina</taxon>
        <taxon>Agaricomycetes</taxon>
        <taxon>Polyporales</taxon>
        <taxon>Meripilaceae</taxon>
        <taxon>Meripilus</taxon>
    </lineage>
</organism>
<evidence type="ECO:0000256" key="6">
    <source>
        <dbReference type="ARBA" id="ARBA00022801"/>
    </source>
</evidence>
<evidence type="ECO:0000256" key="7">
    <source>
        <dbReference type="ARBA" id="ARBA00022807"/>
    </source>
</evidence>
<feature type="domain" description="UCH catalytic" evidence="9">
    <location>
        <begin position="1"/>
        <end position="242"/>
    </location>
</feature>
<evidence type="ECO:0000313" key="10">
    <source>
        <dbReference type="EMBL" id="KAJ3490099.1"/>
    </source>
</evidence>
<evidence type="ECO:0000256" key="1">
    <source>
        <dbReference type="ARBA" id="ARBA00000707"/>
    </source>
</evidence>
<dbReference type="SUPFAM" id="SSF54001">
    <property type="entry name" value="Cysteine proteinases"/>
    <property type="match status" value="1"/>
</dbReference>
<reference evidence="10" key="1">
    <citation type="submission" date="2022-07" db="EMBL/GenBank/DDBJ databases">
        <title>Genome Sequence of Physisporinus lineatus.</title>
        <authorList>
            <person name="Buettner E."/>
        </authorList>
    </citation>
    <scope>NUCLEOTIDE SEQUENCE</scope>
    <source>
        <strain evidence="10">VT162</strain>
    </source>
</reference>
<dbReference type="InterPro" id="IPR001578">
    <property type="entry name" value="Peptidase_C12_UCH"/>
</dbReference>
<dbReference type="GO" id="GO:0004843">
    <property type="term" value="F:cysteine-type deubiquitinase activity"/>
    <property type="evidence" value="ECO:0007669"/>
    <property type="project" value="UniProtKB-EC"/>
</dbReference>
<sequence length="385" mass="43547">MLIRKLGIEGLEVTELYGIEPWAVDHLNPLGLIFCYLCTEEPEDDEDNRANDFDIPDPDAENVWFAHQLSDDACASQAILNVVLNCQDVRLGSQLRHFHEDTLKMSSIMKGLAITNCSFVRKAQNSLARPADIRASEYGVANTTLENEKKQNPSTTPVKKRKQKILPFIGYVPRDGKVWELDGLRISGPVEVGELEDYKATDASSSRHGWMDVVRPALKMRMQRYLSKGADHIRYNLLAIIPDRYHNASDALEMLKRERIALERRLVDAYPEGWQDKVDPSLLNEAHEAFTTTVQKDTPGPTFAQDFGVRKMEREVEILDMPIRGLIKAWETCVRTALSAKVSVEDEITTSITTNVSSTLHVSSRLRLLTPVIRSDRAFAQDVRL</sequence>
<dbReference type="GO" id="GO:0016579">
    <property type="term" value="P:protein deubiquitination"/>
    <property type="evidence" value="ECO:0007669"/>
    <property type="project" value="TreeGrafter"/>
</dbReference>
<dbReference type="Gene3D" id="3.40.532.10">
    <property type="entry name" value="Peptidase C12, ubiquitin carboxyl-terminal hydrolase"/>
    <property type="match status" value="1"/>
</dbReference>
<evidence type="ECO:0000256" key="4">
    <source>
        <dbReference type="ARBA" id="ARBA00022670"/>
    </source>
</evidence>
<dbReference type="PROSITE" id="PS52048">
    <property type="entry name" value="UCH_DOMAIN"/>
    <property type="match status" value="1"/>
</dbReference>
<comment type="caution">
    <text evidence="8">Lacks conserved residue(s) required for the propagation of feature annotation.</text>
</comment>
<keyword evidence="6" id="KW-0378">Hydrolase</keyword>
<protein>
    <recommendedName>
        <fullName evidence="3">ubiquitinyl hydrolase 1</fullName>
        <ecNumber evidence="3">3.4.19.12</ecNumber>
    </recommendedName>
</protein>
<gene>
    <name evidence="10" type="ORF">NLI96_g1687</name>
</gene>
<evidence type="ECO:0000256" key="5">
    <source>
        <dbReference type="ARBA" id="ARBA00022786"/>
    </source>
</evidence>
<comment type="similarity">
    <text evidence="2 8">Belongs to the peptidase C12 family.</text>
</comment>
<accession>A0AAD5VA62</accession>
<dbReference type="GO" id="GO:0006511">
    <property type="term" value="P:ubiquitin-dependent protein catabolic process"/>
    <property type="evidence" value="ECO:0007669"/>
    <property type="project" value="InterPro"/>
</dbReference>
<dbReference type="Pfam" id="PF01088">
    <property type="entry name" value="Peptidase_C12"/>
    <property type="match status" value="1"/>
</dbReference>
<keyword evidence="5" id="KW-0833">Ubl conjugation pathway</keyword>
<keyword evidence="4" id="KW-0645">Protease</keyword>
<dbReference type="InterPro" id="IPR036959">
    <property type="entry name" value="Peptidase_C12_UCH_sf"/>
</dbReference>
<dbReference type="Proteomes" id="UP001212997">
    <property type="component" value="Unassembled WGS sequence"/>
</dbReference>
<dbReference type="PANTHER" id="PTHR10589:SF16">
    <property type="entry name" value="UBIQUITIN CARBOXYL-TERMINAL HYDROLASE ISOZYME L5"/>
    <property type="match status" value="1"/>
</dbReference>
<dbReference type="EMBL" id="JANAWD010000033">
    <property type="protein sequence ID" value="KAJ3490099.1"/>
    <property type="molecule type" value="Genomic_DNA"/>
</dbReference>
<keyword evidence="7" id="KW-0788">Thiol protease</keyword>
<comment type="catalytic activity">
    <reaction evidence="1">
        <text>Thiol-dependent hydrolysis of ester, thioester, amide, peptide and isopeptide bonds formed by the C-terminal Gly of ubiquitin (a 76-residue protein attached to proteins as an intracellular targeting signal).</text>
        <dbReference type="EC" id="3.4.19.12"/>
    </reaction>
</comment>
<evidence type="ECO:0000259" key="9">
    <source>
        <dbReference type="PROSITE" id="PS52048"/>
    </source>
</evidence>
<dbReference type="EC" id="3.4.19.12" evidence="3"/>
<evidence type="ECO:0000313" key="11">
    <source>
        <dbReference type="Proteomes" id="UP001212997"/>
    </source>
</evidence>